<proteinExistence type="predicted"/>
<dbReference type="RefSeq" id="WP_039422484.1">
    <property type="nucleotide sequence ID" value="NZ_CP035680.1"/>
</dbReference>
<keyword evidence="1" id="KW-0805">Transcription regulation</keyword>
<reference evidence="6 7" key="1">
    <citation type="submission" date="2014-04" db="EMBL/GenBank/DDBJ databases">
        <title>Genome sequencing of Vibrio navarrensis strains.</title>
        <authorList>
            <person name="Gladney L.M."/>
            <person name="Katz L.S."/>
            <person name="Marino-Ramirez L."/>
            <person name="Jordan I.K."/>
        </authorList>
    </citation>
    <scope>NUCLEOTIDE SEQUENCE [LARGE SCALE GENOMIC DNA]</scope>
    <source>
        <strain evidence="6 7">ATCC 51183</strain>
    </source>
</reference>
<dbReference type="InterPro" id="IPR050109">
    <property type="entry name" value="HTH-type_TetR-like_transc_reg"/>
</dbReference>
<dbReference type="AlphaFoldDB" id="A0A099MRH8"/>
<dbReference type="PANTHER" id="PTHR30055">
    <property type="entry name" value="HTH-TYPE TRANSCRIPTIONAL REGULATOR RUTR"/>
    <property type="match status" value="1"/>
</dbReference>
<dbReference type="GO" id="GO:0000976">
    <property type="term" value="F:transcription cis-regulatory region binding"/>
    <property type="evidence" value="ECO:0007669"/>
    <property type="project" value="TreeGrafter"/>
</dbReference>
<gene>
    <name evidence="6" type="ORF">EA26_01000</name>
</gene>
<evidence type="ECO:0000313" key="7">
    <source>
        <dbReference type="Proteomes" id="UP000029994"/>
    </source>
</evidence>
<feature type="domain" description="HTH tetR-type" evidence="5">
    <location>
        <begin position="7"/>
        <end position="67"/>
    </location>
</feature>
<dbReference type="FunFam" id="1.10.10.60:FF:000141">
    <property type="entry name" value="TetR family transcriptional regulator"/>
    <property type="match status" value="1"/>
</dbReference>
<dbReference type="PROSITE" id="PS01081">
    <property type="entry name" value="HTH_TETR_1"/>
    <property type="match status" value="1"/>
</dbReference>
<dbReference type="EMBL" id="JMCG01000001">
    <property type="protein sequence ID" value="KGK09964.1"/>
    <property type="molecule type" value="Genomic_DNA"/>
</dbReference>
<dbReference type="Pfam" id="PF00440">
    <property type="entry name" value="TetR_N"/>
    <property type="match status" value="1"/>
</dbReference>
<dbReference type="InterPro" id="IPR054422">
    <property type="entry name" value="TetR-like_HI_0893_C"/>
</dbReference>
<dbReference type="Gene3D" id="1.10.357.10">
    <property type="entry name" value="Tetracycline Repressor, domain 2"/>
    <property type="match status" value="1"/>
</dbReference>
<dbReference type="PANTHER" id="PTHR30055:SF207">
    <property type="entry name" value="HTH-TYPE TRANSCRIPTIONAL REPRESSOR FATR"/>
    <property type="match status" value="1"/>
</dbReference>
<keyword evidence="2 4" id="KW-0238">DNA-binding</keyword>
<evidence type="ECO:0000256" key="1">
    <source>
        <dbReference type="ARBA" id="ARBA00023015"/>
    </source>
</evidence>
<dbReference type="PRINTS" id="PR00455">
    <property type="entry name" value="HTHTETR"/>
</dbReference>
<evidence type="ECO:0000313" key="6">
    <source>
        <dbReference type="EMBL" id="KGK09964.1"/>
    </source>
</evidence>
<dbReference type="SUPFAM" id="SSF46689">
    <property type="entry name" value="Homeodomain-like"/>
    <property type="match status" value="1"/>
</dbReference>
<evidence type="ECO:0000259" key="5">
    <source>
        <dbReference type="PROSITE" id="PS50977"/>
    </source>
</evidence>
<name>A0A099MRH8_9VIBR</name>
<keyword evidence="3" id="KW-0804">Transcription</keyword>
<protein>
    <submittedName>
        <fullName evidence="6">TetR family transcriptional regulator</fullName>
    </submittedName>
</protein>
<sequence length="193" mass="21991">MSPDEHFDKRQQILSAAEKLVAEFGFQGLSMSKLAKEAGVAAGTIYRYFTDKEHLLDELRLRITRRVATAVQANVSDDMPLKQRYRTMWFNTWNLAASNLSTISNRAQYDSLPCSSSPATREQEKQMFHQVSRLFNQGKEQGLFKPLDNEILFALSLETSIQLSRKHAFGLYQLDETAQESAVEASWDAIINH</sequence>
<dbReference type="STRING" id="29495.EA26_01000"/>
<keyword evidence="7" id="KW-1185">Reference proteome</keyword>
<dbReference type="eggNOG" id="COG1309">
    <property type="taxonomic scope" value="Bacteria"/>
</dbReference>
<dbReference type="Pfam" id="PF22604">
    <property type="entry name" value="TetR_HI_0893_C"/>
    <property type="match status" value="1"/>
</dbReference>
<dbReference type="InterPro" id="IPR023772">
    <property type="entry name" value="DNA-bd_HTH_TetR-type_CS"/>
</dbReference>
<evidence type="ECO:0000256" key="4">
    <source>
        <dbReference type="PROSITE-ProRule" id="PRU00335"/>
    </source>
</evidence>
<evidence type="ECO:0000256" key="3">
    <source>
        <dbReference type="ARBA" id="ARBA00023163"/>
    </source>
</evidence>
<accession>A0A099MRH8</accession>
<organism evidence="6 7">
    <name type="scientific">Vibrio navarrensis</name>
    <dbReference type="NCBI Taxonomy" id="29495"/>
    <lineage>
        <taxon>Bacteria</taxon>
        <taxon>Pseudomonadati</taxon>
        <taxon>Pseudomonadota</taxon>
        <taxon>Gammaproteobacteria</taxon>
        <taxon>Vibrionales</taxon>
        <taxon>Vibrionaceae</taxon>
        <taxon>Vibrio</taxon>
    </lineage>
</organism>
<dbReference type="InterPro" id="IPR001647">
    <property type="entry name" value="HTH_TetR"/>
</dbReference>
<dbReference type="PROSITE" id="PS50977">
    <property type="entry name" value="HTH_TETR_2"/>
    <property type="match status" value="1"/>
</dbReference>
<feature type="DNA-binding region" description="H-T-H motif" evidence="4">
    <location>
        <begin position="30"/>
        <end position="49"/>
    </location>
</feature>
<dbReference type="GeneID" id="43681798"/>
<comment type="caution">
    <text evidence="6">The sequence shown here is derived from an EMBL/GenBank/DDBJ whole genome shotgun (WGS) entry which is preliminary data.</text>
</comment>
<dbReference type="GO" id="GO:0003700">
    <property type="term" value="F:DNA-binding transcription factor activity"/>
    <property type="evidence" value="ECO:0007669"/>
    <property type="project" value="TreeGrafter"/>
</dbReference>
<dbReference type="Proteomes" id="UP000029994">
    <property type="component" value="Unassembled WGS sequence"/>
</dbReference>
<evidence type="ECO:0000256" key="2">
    <source>
        <dbReference type="ARBA" id="ARBA00023125"/>
    </source>
</evidence>
<dbReference type="InterPro" id="IPR009057">
    <property type="entry name" value="Homeodomain-like_sf"/>
</dbReference>